<gene>
    <name evidence="20" type="ORF">PUN28_000818</name>
</gene>
<evidence type="ECO:0000256" key="14">
    <source>
        <dbReference type="PROSITE-ProRule" id="PRU00134"/>
    </source>
</evidence>
<dbReference type="GO" id="GO:0005634">
    <property type="term" value="C:nucleus"/>
    <property type="evidence" value="ECO:0007669"/>
    <property type="project" value="UniProtKB-SubCell"/>
</dbReference>
<protein>
    <recommendedName>
        <fullName evidence="22">Zinc finger MYND domain-containing protein 11</fullName>
    </recommendedName>
</protein>
<dbReference type="GO" id="GO:0034243">
    <property type="term" value="P:regulation of transcription elongation by RNA polymerase II"/>
    <property type="evidence" value="ECO:0007669"/>
    <property type="project" value="InterPro"/>
</dbReference>
<dbReference type="Pfam" id="PF00439">
    <property type="entry name" value="Bromodomain"/>
    <property type="match status" value="1"/>
</dbReference>
<dbReference type="PANTHER" id="PTHR46379">
    <property type="entry name" value="ZINC FINGER MYND DOMAIN-CONTAINING"/>
    <property type="match status" value="1"/>
</dbReference>
<comment type="caution">
    <text evidence="20">The sequence shown here is derived from an EMBL/GenBank/DDBJ whole genome shotgun (WGS) entry which is preliminary data.</text>
</comment>
<keyword evidence="11" id="KW-0804">Transcription</keyword>
<dbReference type="GO" id="GO:0008270">
    <property type="term" value="F:zinc ion binding"/>
    <property type="evidence" value="ECO:0007669"/>
    <property type="project" value="UniProtKB-KW"/>
</dbReference>
<keyword evidence="5" id="KW-0479">Metal-binding</keyword>
<dbReference type="PROSITE" id="PS01360">
    <property type="entry name" value="ZF_MYND_1"/>
    <property type="match status" value="1"/>
</dbReference>
<evidence type="ECO:0000256" key="8">
    <source>
        <dbReference type="ARBA" id="ARBA00022853"/>
    </source>
</evidence>
<evidence type="ECO:0000259" key="18">
    <source>
        <dbReference type="PROSITE" id="PS50865"/>
    </source>
</evidence>
<evidence type="ECO:0000259" key="16">
    <source>
        <dbReference type="PROSITE" id="PS50014"/>
    </source>
</evidence>
<evidence type="ECO:0000256" key="3">
    <source>
        <dbReference type="ARBA" id="ARBA00022454"/>
    </source>
</evidence>
<dbReference type="GO" id="GO:0005694">
    <property type="term" value="C:chromosome"/>
    <property type="evidence" value="ECO:0007669"/>
    <property type="project" value="UniProtKB-SubCell"/>
</dbReference>
<dbReference type="InterPro" id="IPR001487">
    <property type="entry name" value="Bromodomain"/>
</dbReference>
<dbReference type="Pfam" id="PF24324">
    <property type="entry name" value="MYND_ZMYND11_ZMYD8"/>
    <property type="match status" value="1"/>
</dbReference>
<evidence type="ECO:0000313" key="21">
    <source>
        <dbReference type="Proteomes" id="UP001430953"/>
    </source>
</evidence>
<dbReference type="Proteomes" id="UP001430953">
    <property type="component" value="Unassembled WGS sequence"/>
</dbReference>
<dbReference type="GO" id="GO:0003714">
    <property type="term" value="F:transcription corepressor activity"/>
    <property type="evidence" value="ECO:0007669"/>
    <property type="project" value="InterPro"/>
</dbReference>
<evidence type="ECO:0000256" key="12">
    <source>
        <dbReference type="ARBA" id="ARBA00023242"/>
    </source>
</evidence>
<evidence type="ECO:0000256" key="9">
    <source>
        <dbReference type="ARBA" id="ARBA00023015"/>
    </source>
</evidence>
<feature type="domain" description="MYND-type" evidence="18">
    <location>
        <begin position="536"/>
        <end position="571"/>
    </location>
</feature>
<dbReference type="PROSITE" id="PS50865">
    <property type="entry name" value="ZF_MYND_2"/>
    <property type="match status" value="1"/>
</dbReference>
<keyword evidence="10 13" id="KW-0103">Bromodomain</keyword>
<proteinExistence type="predicted"/>
<dbReference type="Gene3D" id="2.30.30.140">
    <property type="match status" value="1"/>
</dbReference>
<dbReference type="SMART" id="SM00293">
    <property type="entry name" value="PWWP"/>
    <property type="match status" value="1"/>
</dbReference>
<evidence type="ECO:0000256" key="2">
    <source>
        <dbReference type="ARBA" id="ARBA00004286"/>
    </source>
</evidence>
<sequence>MSVRRRSDPSMIQRIWDTIKITVHQRSLPSNDRMVRHMARVYGFTEQEAQDELNKAVEDGLVLLKKVSTKSGVEQESYRLPPVDILQDDNHDWYCCKCQRAGVVECCEQCCRVYHSECHVPSNTKLKICNFCEKINSDVYPDKVELNHILSFTCGHLKAKLPPEITNRTIVFNNGPIVTPPNGLSGPTWISEGEDAWRPGILIKRHMDLAIMDTKTNNNEYTNLAEFEADAYNILHNIVIYHGAVNSVIADMGRTMYQDCCYDLQEIRRCADCYRISNEKSEKMWFCIPCNPPHQLVYAKQKGYPYWPAKVMQVNGNVYDVRFFGGHHMRANIEKVFIRPISSTLQSLQIKKSTAWNRAFEELKHHQNLLQKLGKNKEDSSNSTDDPTPAKIRKLESSKGDNAKINADNEERQVPRLPVAEDEPARESITSTCPQGLKKEGSQEDMVTSSCQEPRSKCVLVQTEQIQTDGLPAKIKRERRTSEQPTTTGLEKLRRELELEKCRELERLQAEHAKELRQLTDRHQQIVSDIKKKQWCYNCEAEAIYHCCWNTAYCSTDCQQVHWQREHKRVCRRKR</sequence>
<keyword evidence="7" id="KW-0862">Zinc</keyword>
<dbReference type="CDD" id="cd20159">
    <property type="entry name" value="PWWP_BS69"/>
    <property type="match status" value="1"/>
</dbReference>
<evidence type="ECO:0000259" key="17">
    <source>
        <dbReference type="PROSITE" id="PS50812"/>
    </source>
</evidence>
<keyword evidence="9" id="KW-0805">Transcription regulation</keyword>
<dbReference type="InterPro" id="IPR036427">
    <property type="entry name" value="Bromodomain-like_sf"/>
</dbReference>
<keyword evidence="6 14" id="KW-0863">Zinc-finger</keyword>
<dbReference type="PROSITE" id="PS50812">
    <property type="entry name" value="PWWP"/>
    <property type="match status" value="1"/>
</dbReference>
<dbReference type="SUPFAM" id="SSF47370">
    <property type="entry name" value="Bromodomain"/>
    <property type="match status" value="1"/>
</dbReference>
<dbReference type="SUPFAM" id="SSF144232">
    <property type="entry name" value="HIT/MYND zinc finger-like"/>
    <property type="match status" value="1"/>
</dbReference>
<dbReference type="Pfam" id="PF00855">
    <property type="entry name" value="PWWP"/>
    <property type="match status" value="1"/>
</dbReference>
<dbReference type="GO" id="GO:0003677">
    <property type="term" value="F:DNA binding"/>
    <property type="evidence" value="ECO:0007669"/>
    <property type="project" value="InterPro"/>
</dbReference>
<feature type="domain" description="PWWP" evidence="17">
    <location>
        <begin position="293"/>
        <end position="338"/>
    </location>
</feature>
<dbReference type="InterPro" id="IPR048589">
    <property type="entry name" value="SAMD1-like_WH"/>
</dbReference>
<evidence type="ECO:0000256" key="10">
    <source>
        <dbReference type="ARBA" id="ARBA00023117"/>
    </source>
</evidence>
<name>A0AAW2H1A0_9HYME</name>
<dbReference type="EMBL" id="JADYXP020000001">
    <property type="protein sequence ID" value="KAL0133324.1"/>
    <property type="molecule type" value="Genomic_DNA"/>
</dbReference>
<evidence type="ECO:0000256" key="5">
    <source>
        <dbReference type="ARBA" id="ARBA00022723"/>
    </source>
</evidence>
<dbReference type="PROSITE" id="PS52014">
    <property type="entry name" value="SAMD1_WH"/>
    <property type="match status" value="1"/>
</dbReference>
<evidence type="ECO:0000313" key="20">
    <source>
        <dbReference type="EMBL" id="KAL0133324.1"/>
    </source>
</evidence>
<feature type="domain" description="Bromo" evidence="16">
    <location>
        <begin position="202"/>
        <end position="249"/>
    </location>
</feature>
<dbReference type="GO" id="GO:0009966">
    <property type="term" value="P:regulation of signal transduction"/>
    <property type="evidence" value="ECO:0007669"/>
    <property type="project" value="TreeGrafter"/>
</dbReference>
<dbReference type="InterPro" id="IPR002893">
    <property type="entry name" value="Znf_MYND"/>
</dbReference>
<evidence type="ECO:0000256" key="1">
    <source>
        <dbReference type="ARBA" id="ARBA00004123"/>
    </source>
</evidence>
<evidence type="ECO:0000259" key="19">
    <source>
        <dbReference type="PROSITE" id="PS52014"/>
    </source>
</evidence>
<feature type="compositionally biased region" description="Basic and acidic residues" evidence="15">
    <location>
        <begin position="393"/>
        <end position="414"/>
    </location>
</feature>
<dbReference type="InterPro" id="IPR047268">
    <property type="entry name" value="PWWP_BS69"/>
</dbReference>
<accession>A0AAW2H1A0</accession>
<dbReference type="PANTHER" id="PTHR46379:SF1">
    <property type="entry name" value="ZINC FINGER MYND DOMAIN-CONTAINING PROTEIN 11"/>
    <property type="match status" value="1"/>
</dbReference>
<keyword evidence="3" id="KW-0158">Chromosome</keyword>
<evidence type="ECO:0000256" key="13">
    <source>
        <dbReference type="PROSITE-ProRule" id="PRU00035"/>
    </source>
</evidence>
<organism evidence="20 21">
    <name type="scientific">Cardiocondyla obscurior</name>
    <dbReference type="NCBI Taxonomy" id="286306"/>
    <lineage>
        <taxon>Eukaryota</taxon>
        <taxon>Metazoa</taxon>
        <taxon>Ecdysozoa</taxon>
        <taxon>Arthropoda</taxon>
        <taxon>Hexapoda</taxon>
        <taxon>Insecta</taxon>
        <taxon>Pterygota</taxon>
        <taxon>Neoptera</taxon>
        <taxon>Endopterygota</taxon>
        <taxon>Hymenoptera</taxon>
        <taxon>Apocrita</taxon>
        <taxon>Aculeata</taxon>
        <taxon>Formicoidea</taxon>
        <taxon>Formicidae</taxon>
        <taxon>Myrmicinae</taxon>
        <taxon>Cardiocondyla</taxon>
    </lineage>
</organism>
<evidence type="ECO:0008006" key="22">
    <source>
        <dbReference type="Google" id="ProtNLM"/>
    </source>
</evidence>
<feature type="region of interest" description="Disordered" evidence="15">
    <location>
        <begin position="372"/>
        <end position="445"/>
    </location>
</feature>
<dbReference type="InterPro" id="IPR057053">
    <property type="entry name" value="MYND_ZMYND11_ZMYD8"/>
</dbReference>
<dbReference type="AlphaFoldDB" id="A0AAW2H1A0"/>
<dbReference type="InterPro" id="IPR011011">
    <property type="entry name" value="Znf_FYVE_PHD"/>
</dbReference>
<feature type="domain" description="SAMD1-like winged helix (WH)" evidence="19">
    <location>
        <begin position="3"/>
        <end position="84"/>
    </location>
</feature>
<dbReference type="Gene3D" id="6.10.140.2220">
    <property type="match status" value="1"/>
</dbReference>
<comment type="subcellular location">
    <subcellularLocation>
        <location evidence="2">Chromosome</location>
    </subcellularLocation>
    <subcellularLocation>
        <location evidence="1">Nucleus</location>
    </subcellularLocation>
</comment>
<keyword evidence="12" id="KW-0539">Nucleus</keyword>
<dbReference type="FunFam" id="6.10.140.2220:FF:000002">
    <property type="entry name" value="Protein kinase C-binding protein 1 isoform C"/>
    <property type="match status" value="1"/>
</dbReference>
<dbReference type="SUPFAM" id="SSF57903">
    <property type="entry name" value="FYVE/PHD zinc finger"/>
    <property type="match status" value="1"/>
</dbReference>
<keyword evidence="8" id="KW-0156">Chromatin regulator</keyword>
<evidence type="ECO:0000256" key="11">
    <source>
        <dbReference type="ARBA" id="ARBA00023163"/>
    </source>
</evidence>
<dbReference type="PROSITE" id="PS50014">
    <property type="entry name" value="BROMODOMAIN_2"/>
    <property type="match status" value="1"/>
</dbReference>
<dbReference type="SUPFAM" id="SSF63748">
    <property type="entry name" value="Tudor/PWWP/MBT"/>
    <property type="match status" value="1"/>
</dbReference>
<evidence type="ECO:0000256" key="15">
    <source>
        <dbReference type="SAM" id="MobiDB-lite"/>
    </source>
</evidence>
<evidence type="ECO:0000256" key="7">
    <source>
        <dbReference type="ARBA" id="ARBA00022833"/>
    </source>
</evidence>
<evidence type="ECO:0000256" key="6">
    <source>
        <dbReference type="ARBA" id="ARBA00022771"/>
    </source>
</evidence>
<reference evidence="20 21" key="1">
    <citation type="submission" date="2023-03" db="EMBL/GenBank/DDBJ databases">
        <title>High recombination rates correlate with genetic variation in Cardiocondyla obscurior ants.</title>
        <authorList>
            <person name="Errbii M."/>
        </authorList>
    </citation>
    <scope>NUCLEOTIDE SEQUENCE [LARGE SCALE GENOMIC DNA]</scope>
    <source>
        <strain evidence="20">Alpha-2009</strain>
        <tissue evidence="20">Whole body</tissue>
    </source>
</reference>
<keyword evidence="4" id="KW-0597">Phosphoprotein</keyword>
<dbReference type="Gene3D" id="1.20.920.10">
    <property type="entry name" value="Bromodomain-like"/>
    <property type="match status" value="1"/>
</dbReference>
<dbReference type="InterPro" id="IPR000313">
    <property type="entry name" value="PWWP_dom"/>
</dbReference>
<evidence type="ECO:0000256" key="4">
    <source>
        <dbReference type="ARBA" id="ARBA00022553"/>
    </source>
</evidence>
<keyword evidence="21" id="KW-1185">Reference proteome</keyword>
<dbReference type="InterPro" id="IPR047269">
    <property type="entry name" value="ZMY11"/>
</dbReference>
<dbReference type="GO" id="GO:0140006">
    <property type="term" value="F:histone H3 reader activity"/>
    <property type="evidence" value="ECO:0007669"/>
    <property type="project" value="UniProtKB-ARBA"/>
</dbReference>